<accession>A0ABT2VNE8</accession>
<dbReference type="RefSeq" id="WP_262993828.1">
    <property type="nucleotide sequence ID" value="NZ_JAOTJC010000007.1"/>
</dbReference>
<gene>
    <name evidence="1" type="ORF">OCL06_09445</name>
</gene>
<proteinExistence type="predicted"/>
<protein>
    <recommendedName>
        <fullName evidence="3">DUF2570 domain-containing protein</fullName>
    </recommendedName>
</protein>
<dbReference type="EMBL" id="JAOTJC010000007">
    <property type="protein sequence ID" value="MCU7554823.1"/>
    <property type="molecule type" value="Genomic_DNA"/>
</dbReference>
<keyword evidence="2" id="KW-1185">Reference proteome</keyword>
<organism evidence="1 2">
    <name type="scientific">Alteromonas salexigens</name>
    <dbReference type="NCBI Taxonomy" id="2982530"/>
    <lineage>
        <taxon>Bacteria</taxon>
        <taxon>Pseudomonadati</taxon>
        <taxon>Pseudomonadota</taxon>
        <taxon>Gammaproteobacteria</taxon>
        <taxon>Alteromonadales</taxon>
        <taxon>Alteromonadaceae</taxon>
        <taxon>Alteromonas/Salinimonas group</taxon>
        <taxon>Alteromonas</taxon>
    </lineage>
</organism>
<evidence type="ECO:0000313" key="1">
    <source>
        <dbReference type="EMBL" id="MCU7554823.1"/>
    </source>
</evidence>
<reference evidence="2" key="1">
    <citation type="submission" date="2023-07" db="EMBL/GenBank/DDBJ databases">
        <title>Study on multiphase classification of strain Alteromonas salexigens isolated from the Yellow Sea.</title>
        <authorList>
            <person name="Sun L."/>
        </authorList>
    </citation>
    <scope>NUCLEOTIDE SEQUENCE [LARGE SCALE GENOMIC DNA]</scope>
    <source>
        <strain evidence="2">ASW11-19</strain>
    </source>
</reference>
<evidence type="ECO:0000313" key="2">
    <source>
        <dbReference type="Proteomes" id="UP001209257"/>
    </source>
</evidence>
<sequence>MIIILGSVVAGLVILLTFLIVRGQNMQRELALTRHSAKTHATKVRYAFTSLVVVTNNLQQIFISRVERAHQKKLINEEDYAAARALANQYSRIMMDCCEKGATVEEAVKKSMQPYQISMLDLKNLIKNQPNDVRVSWTKNTPDGFTAAMNNLTNYINGDHKKAEEDQASEIRAS</sequence>
<dbReference type="Proteomes" id="UP001209257">
    <property type="component" value="Unassembled WGS sequence"/>
</dbReference>
<evidence type="ECO:0008006" key="3">
    <source>
        <dbReference type="Google" id="ProtNLM"/>
    </source>
</evidence>
<comment type="caution">
    <text evidence="1">The sequence shown here is derived from an EMBL/GenBank/DDBJ whole genome shotgun (WGS) entry which is preliminary data.</text>
</comment>
<name>A0ABT2VNE8_9ALTE</name>